<dbReference type="InterPro" id="IPR050438">
    <property type="entry name" value="LMW_PTPase"/>
</dbReference>
<dbReference type="SMART" id="SM00226">
    <property type="entry name" value="LMWPc"/>
    <property type="match status" value="1"/>
</dbReference>
<keyword evidence="3" id="KW-0904">Protein phosphatase</keyword>
<dbReference type="RefSeq" id="WP_204978455.1">
    <property type="nucleotide sequence ID" value="NZ_JBHTII010000001.1"/>
</dbReference>
<evidence type="ECO:0000313" key="7">
    <source>
        <dbReference type="Proteomes" id="UP001597055"/>
    </source>
</evidence>
<dbReference type="InterPro" id="IPR023485">
    <property type="entry name" value="Ptyr_pPase"/>
</dbReference>
<keyword evidence="2" id="KW-0378">Hydrolase</keyword>
<dbReference type="Pfam" id="PF01451">
    <property type="entry name" value="LMWPc"/>
    <property type="match status" value="1"/>
</dbReference>
<comment type="similarity">
    <text evidence="1">Belongs to the low molecular weight phosphotyrosine protein phosphatase family.</text>
</comment>
<dbReference type="InterPro" id="IPR036196">
    <property type="entry name" value="Ptyr_pPase_sf"/>
</dbReference>
<dbReference type="InterPro" id="IPR017867">
    <property type="entry name" value="Tyr_phospatase_low_mol_wt"/>
</dbReference>
<dbReference type="PRINTS" id="PR00719">
    <property type="entry name" value="LMWPTPASE"/>
</dbReference>
<protein>
    <submittedName>
        <fullName evidence="6">Low molecular weight phosphatase family protein</fullName>
    </submittedName>
</protein>
<evidence type="ECO:0000256" key="2">
    <source>
        <dbReference type="ARBA" id="ARBA00022801"/>
    </source>
</evidence>
<dbReference type="Proteomes" id="UP001597055">
    <property type="component" value="Unassembled WGS sequence"/>
</dbReference>
<evidence type="ECO:0000256" key="4">
    <source>
        <dbReference type="SAM" id="MobiDB-lite"/>
    </source>
</evidence>
<dbReference type="Gene3D" id="3.40.50.2300">
    <property type="match status" value="1"/>
</dbReference>
<feature type="domain" description="Phosphotyrosine protein phosphatase I" evidence="5">
    <location>
        <begin position="2"/>
        <end position="184"/>
    </location>
</feature>
<evidence type="ECO:0000256" key="1">
    <source>
        <dbReference type="ARBA" id="ARBA00011063"/>
    </source>
</evidence>
<sequence length="219" mass="23067">MIGVLFVCTGNVCRSPLAELVLRDRLADLPVRVASAGTRTRDGLPMTRQAARSAVALGADAAAAARHASRRVSADLLEDYDLVLTMTRAHRSAVVELAPSRTPSAFVLREFARTVAAIEPPAPGDGPDSAGRLRRLLREAIALRGTSTAHAADDDIRDPYRGSAETYALVAAQIAPAVDVVADMIRAVHADRMSAGDDGAPAHQGPHASGAHPRRTSWS</sequence>
<dbReference type="PANTHER" id="PTHR11717">
    <property type="entry name" value="LOW MOLECULAR WEIGHT PROTEIN TYROSINE PHOSPHATASE"/>
    <property type="match status" value="1"/>
</dbReference>
<dbReference type="SUPFAM" id="SSF52788">
    <property type="entry name" value="Phosphotyrosine protein phosphatases I"/>
    <property type="match status" value="1"/>
</dbReference>
<accession>A0ABW3AIL0</accession>
<proteinExistence type="inferred from homology"/>
<name>A0ABW3AIL0_9MICO</name>
<evidence type="ECO:0000256" key="3">
    <source>
        <dbReference type="ARBA" id="ARBA00022912"/>
    </source>
</evidence>
<feature type="region of interest" description="Disordered" evidence="4">
    <location>
        <begin position="195"/>
        <end position="219"/>
    </location>
</feature>
<keyword evidence="7" id="KW-1185">Reference proteome</keyword>
<dbReference type="EMBL" id="JBHTII010000001">
    <property type="protein sequence ID" value="MFD0790621.1"/>
    <property type="molecule type" value="Genomic_DNA"/>
</dbReference>
<dbReference type="PANTHER" id="PTHR11717:SF31">
    <property type="entry name" value="LOW MOLECULAR WEIGHT PROTEIN-TYROSINE-PHOSPHATASE ETP-RELATED"/>
    <property type="match status" value="1"/>
</dbReference>
<reference evidence="7" key="1">
    <citation type="journal article" date="2019" name="Int. J. Syst. Evol. Microbiol.">
        <title>The Global Catalogue of Microorganisms (GCM) 10K type strain sequencing project: providing services to taxonomists for standard genome sequencing and annotation.</title>
        <authorList>
            <consortium name="The Broad Institute Genomics Platform"/>
            <consortium name="The Broad Institute Genome Sequencing Center for Infectious Disease"/>
            <person name="Wu L."/>
            <person name="Ma J."/>
        </authorList>
    </citation>
    <scope>NUCLEOTIDE SEQUENCE [LARGE SCALE GENOMIC DNA]</scope>
    <source>
        <strain evidence="7">CCUG 54523</strain>
    </source>
</reference>
<evidence type="ECO:0000313" key="6">
    <source>
        <dbReference type="EMBL" id="MFD0790621.1"/>
    </source>
</evidence>
<gene>
    <name evidence="6" type="ORF">ACFQ0P_09430</name>
</gene>
<evidence type="ECO:0000259" key="5">
    <source>
        <dbReference type="SMART" id="SM00226"/>
    </source>
</evidence>
<comment type="caution">
    <text evidence="6">The sequence shown here is derived from an EMBL/GenBank/DDBJ whole genome shotgun (WGS) entry which is preliminary data.</text>
</comment>
<organism evidence="6 7">
    <name type="scientific">Microbacterium insulae</name>
    <dbReference type="NCBI Taxonomy" id="483014"/>
    <lineage>
        <taxon>Bacteria</taxon>
        <taxon>Bacillati</taxon>
        <taxon>Actinomycetota</taxon>
        <taxon>Actinomycetes</taxon>
        <taxon>Micrococcales</taxon>
        <taxon>Microbacteriaceae</taxon>
        <taxon>Microbacterium</taxon>
    </lineage>
</organism>